<dbReference type="AlphaFoldDB" id="A0A178MXG5"/>
<organism evidence="2 3">
    <name type="scientific">Magnetospirillum moscoviense</name>
    <dbReference type="NCBI Taxonomy" id="1437059"/>
    <lineage>
        <taxon>Bacteria</taxon>
        <taxon>Pseudomonadati</taxon>
        <taxon>Pseudomonadota</taxon>
        <taxon>Alphaproteobacteria</taxon>
        <taxon>Rhodospirillales</taxon>
        <taxon>Rhodospirillaceae</taxon>
        <taxon>Magnetospirillum</taxon>
    </lineage>
</organism>
<dbReference type="Proteomes" id="UP000078543">
    <property type="component" value="Unassembled WGS sequence"/>
</dbReference>
<dbReference type="RefSeq" id="WP_068498716.1">
    <property type="nucleotide sequence ID" value="NZ_LWQU01000123.1"/>
</dbReference>
<gene>
    <name evidence="2" type="ORF">A6A05_09395</name>
</gene>
<evidence type="ECO:0000256" key="1">
    <source>
        <dbReference type="SAM" id="SignalP"/>
    </source>
</evidence>
<dbReference type="EMBL" id="LWQU01000123">
    <property type="protein sequence ID" value="OAN54015.1"/>
    <property type="molecule type" value="Genomic_DNA"/>
</dbReference>
<accession>A0A178MXG5</accession>
<feature type="signal peptide" evidence="1">
    <location>
        <begin position="1"/>
        <end position="18"/>
    </location>
</feature>
<protein>
    <recommendedName>
        <fullName evidence="4">Surface antigen domain-containing protein</fullName>
    </recommendedName>
</protein>
<keyword evidence="1" id="KW-0732">Signal</keyword>
<proteinExistence type="predicted"/>
<keyword evidence="3" id="KW-1185">Reference proteome</keyword>
<dbReference type="OrthoDB" id="7357091at2"/>
<feature type="chain" id="PRO_5008092324" description="Surface antigen domain-containing protein" evidence="1">
    <location>
        <begin position="19"/>
        <end position="120"/>
    </location>
</feature>
<reference evidence="2 3" key="1">
    <citation type="submission" date="2016-04" db="EMBL/GenBank/DDBJ databases">
        <title>Draft genome sequence of freshwater magnetotactic bacteria Magnetospirillum marisnigri SP-1 and Magnetospirillum moscoviense BB-1.</title>
        <authorList>
            <person name="Koziaeva V."/>
            <person name="Dziuba M.V."/>
            <person name="Ivanov T.M."/>
            <person name="Kuznetsov B."/>
            <person name="Grouzdev D.S."/>
        </authorList>
    </citation>
    <scope>NUCLEOTIDE SEQUENCE [LARGE SCALE GENOMIC DNA]</scope>
    <source>
        <strain evidence="2 3">BB-1</strain>
    </source>
</reference>
<comment type="caution">
    <text evidence="2">The sequence shown here is derived from an EMBL/GenBank/DDBJ whole genome shotgun (WGS) entry which is preliminary data.</text>
</comment>
<evidence type="ECO:0000313" key="2">
    <source>
        <dbReference type="EMBL" id="OAN54015.1"/>
    </source>
</evidence>
<dbReference type="PROSITE" id="PS51257">
    <property type="entry name" value="PROKAR_LIPOPROTEIN"/>
    <property type="match status" value="1"/>
</dbReference>
<sequence length="120" mass="12868">MIRSIAVATAMLALAACADRPWPNAEMSGDSPAHFNFRSDDQHALATVAAAEQGKPVTWKVSDRTYGSVIPAATQYADRAGRPCRGLKQERTGWTARDVTACKGADGIWVVSDYSPDKAD</sequence>
<evidence type="ECO:0000313" key="3">
    <source>
        <dbReference type="Proteomes" id="UP000078543"/>
    </source>
</evidence>
<evidence type="ECO:0008006" key="4">
    <source>
        <dbReference type="Google" id="ProtNLM"/>
    </source>
</evidence>
<name>A0A178MXG5_9PROT</name>